<keyword evidence="2" id="KW-1185">Reference proteome</keyword>
<organism evidence="1 2">
    <name type="scientific">Pseudanabaena biceps PCC 7429</name>
    <dbReference type="NCBI Taxonomy" id="927668"/>
    <lineage>
        <taxon>Bacteria</taxon>
        <taxon>Bacillati</taxon>
        <taxon>Cyanobacteriota</taxon>
        <taxon>Cyanophyceae</taxon>
        <taxon>Pseudanabaenales</taxon>
        <taxon>Pseudanabaenaceae</taxon>
        <taxon>Pseudanabaena</taxon>
    </lineage>
</organism>
<sequence>MTRSQQFKKLSQIYFVNLNPTAGREQISIMFYFKIFLKVRLILGLYDVRVFGIWCCQ</sequence>
<reference evidence="1 2" key="1">
    <citation type="journal article" date="2013" name="Proc. Natl. Acad. Sci. U.S.A.">
        <title>Improving the coverage of the cyanobacterial phylum using diversity-driven genome sequencing.</title>
        <authorList>
            <person name="Shih P.M."/>
            <person name="Wu D."/>
            <person name="Latifi A."/>
            <person name="Axen S.D."/>
            <person name="Fewer D.P."/>
            <person name="Talla E."/>
            <person name="Calteau A."/>
            <person name="Cai F."/>
            <person name="Tandeau de Marsac N."/>
            <person name="Rippka R."/>
            <person name="Herdman M."/>
            <person name="Sivonen K."/>
            <person name="Coursin T."/>
            <person name="Laurent T."/>
            <person name="Goodwin L."/>
            <person name="Nolan M."/>
            <person name="Davenport K.W."/>
            <person name="Han C.S."/>
            <person name="Rubin E.M."/>
            <person name="Eisen J.A."/>
            <person name="Woyke T."/>
            <person name="Gugger M."/>
            <person name="Kerfeld C.A."/>
        </authorList>
    </citation>
    <scope>NUCLEOTIDE SEQUENCE [LARGE SCALE GENOMIC DNA]</scope>
    <source>
        <strain evidence="1 2">PCC 7429</strain>
    </source>
</reference>
<proteinExistence type="predicted"/>
<comment type="caution">
    <text evidence="1">The sequence shown here is derived from an EMBL/GenBank/DDBJ whole genome shotgun (WGS) entry which is preliminary data.</text>
</comment>
<dbReference type="Proteomes" id="UP000011201">
    <property type="component" value="Unassembled WGS sequence"/>
</dbReference>
<dbReference type="EMBL" id="ALWB01000095">
    <property type="protein sequence ID" value="ELS32418.1"/>
    <property type="molecule type" value="Genomic_DNA"/>
</dbReference>
<name>L8N2C1_9CYAN</name>
<evidence type="ECO:0000313" key="1">
    <source>
        <dbReference type="EMBL" id="ELS32418.1"/>
    </source>
</evidence>
<accession>L8N2C1</accession>
<dbReference type="AlphaFoldDB" id="L8N2C1"/>
<evidence type="ECO:0000313" key="2">
    <source>
        <dbReference type="Proteomes" id="UP000011201"/>
    </source>
</evidence>
<gene>
    <name evidence="1" type="ORF">Pse7429DRAFT_2570</name>
</gene>
<protein>
    <submittedName>
        <fullName evidence="1">Uncharacterized protein</fullName>
    </submittedName>
</protein>